<dbReference type="PROSITE" id="PS50943">
    <property type="entry name" value="HTH_CROC1"/>
    <property type="match status" value="1"/>
</dbReference>
<gene>
    <name evidence="2" type="ORF">EQ811_01380</name>
</gene>
<dbReference type="InterPro" id="IPR001387">
    <property type="entry name" value="Cro/C1-type_HTH"/>
</dbReference>
<evidence type="ECO:0000259" key="1">
    <source>
        <dbReference type="PROSITE" id="PS50943"/>
    </source>
</evidence>
<feature type="domain" description="HTH cro/C1-type" evidence="1">
    <location>
        <begin position="40"/>
        <end position="95"/>
    </location>
</feature>
<sequence length="294" mass="34440">MNYIIVIKLLSSLYYDFNSKQHINVLLFIWEVIDMIKFNLKKVMKQKNLNISQLNEMTGISRNSLSLLINGKSQGVQFETIEKITRALNIGIEELFEKSFNDIKIVFGNLYNITKNQMHTYQEGRVNAESKEFIPFGEEKKVESSYTFVGIGLEYIIDDTELEETIPFNFSLEFNTDNVLHLNILFENSNFKNDFIYLLDNVKNFENLVLTYITLKVLENLKQSVLKKIKNNFKIDNKKINVTYDLSENSILLPLNDALTVDYEVLTHEIKKTNDKSLYTVTYDNGIYFEYKSR</sequence>
<evidence type="ECO:0000313" key="2">
    <source>
        <dbReference type="EMBL" id="TBW77746.1"/>
    </source>
</evidence>
<dbReference type="SMART" id="SM00530">
    <property type="entry name" value="HTH_XRE"/>
    <property type="match status" value="1"/>
</dbReference>
<name>A0A7Z7YW13_STACP</name>
<accession>A0A7Z7YW13</accession>
<dbReference type="EMBL" id="SCHC01000001">
    <property type="protein sequence ID" value="TBW77746.1"/>
    <property type="molecule type" value="Genomic_DNA"/>
</dbReference>
<reference evidence="2 3" key="1">
    <citation type="journal article" date="2019" name="Sci. Transl. Med.">
        <title>Quorum sensing between bacterial species on the skin protects against epidermal injury in atopic dermatitis.</title>
        <authorList>
            <person name="Williams M.R."/>
        </authorList>
    </citation>
    <scope>NUCLEOTIDE SEQUENCE [LARGE SCALE GENOMIC DNA]</scope>
    <source>
        <strain evidence="2 3">H8</strain>
    </source>
</reference>
<dbReference type="CDD" id="cd00093">
    <property type="entry name" value="HTH_XRE"/>
    <property type="match status" value="1"/>
</dbReference>
<organism evidence="2 3">
    <name type="scientific">Staphylococcus capitis</name>
    <dbReference type="NCBI Taxonomy" id="29388"/>
    <lineage>
        <taxon>Bacteria</taxon>
        <taxon>Bacillati</taxon>
        <taxon>Bacillota</taxon>
        <taxon>Bacilli</taxon>
        <taxon>Bacillales</taxon>
        <taxon>Staphylococcaceae</taxon>
        <taxon>Staphylococcus</taxon>
    </lineage>
</organism>
<proteinExistence type="predicted"/>
<dbReference type="SUPFAM" id="SSF47413">
    <property type="entry name" value="lambda repressor-like DNA-binding domains"/>
    <property type="match status" value="1"/>
</dbReference>
<dbReference type="InterPro" id="IPR010982">
    <property type="entry name" value="Lambda_DNA-bd_dom_sf"/>
</dbReference>
<dbReference type="Proteomes" id="UP000291949">
    <property type="component" value="Unassembled WGS sequence"/>
</dbReference>
<dbReference type="Pfam" id="PF13443">
    <property type="entry name" value="HTH_26"/>
    <property type="match status" value="1"/>
</dbReference>
<comment type="caution">
    <text evidence="2">The sequence shown here is derived from an EMBL/GenBank/DDBJ whole genome shotgun (WGS) entry which is preliminary data.</text>
</comment>
<dbReference type="Gene3D" id="1.10.260.40">
    <property type="entry name" value="lambda repressor-like DNA-binding domains"/>
    <property type="match status" value="1"/>
</dbReference>
<protein>
    <submittedName>
        <fullName evidence="2">XRE family transcriptional regulator</fullName>
    </submittedName>
</protein>
<dbReference type="GO" id="GO:0003677">
    <property type="term" value="F:DNA binding"/>
    <property type="evidence" value="ECO:0007669"/>
    <property type="project" value="InterPro"/>
</dbReference>
<evidence type="ECO:0000313" key="3">
    <source>
        <dbReference type="Proteomes" id="UP000291949"/>
    </source>
</evidence>
<dbReference type="AlphaFoldDB" id="A0A7Z7YW13"/>